<reference evidence="5 6" key="1">
    <citation type="submission" date="2023-02" db="EMBL/GenBank/DDBJ databases">
        <title>LHISI_Scaffold_Assembly.</title>
        <authorList>
            <person name="Stuart O.P."/>
            <person name="Cleave R."/>
            <person name="Magrath M.J.L."/>
            <person name="Mikheyev A.S."/>
        </authorList>
    </citation>
    <scope>NUCLEOTIDE SEQUENCE [LARGE SCALE GENOMIC DNA]</scope>
    <source>
        <strain evidence="5">Daus_M_001</strain>
        <tissue evidence="5">Leg muscle</tissue>
    </source>
</reference>
<comment type="caution">
    <text evidence="5">The sequence shown here is derived from an EMBL/GenBank/DDBJ whole genome shotgun (WGS) entry which is preliminary data.</text>
</comment>
<keyword evidence="2" id="KW-0479">Metal-binding</keyword>
<feature type="region of interest" description="Disordered" evidence="3">
    <location>
        <begin position="139"/>
        <end position="163"/>
    </location>
</feature>
<evidence type="ECO:0000256" key="2">
    <source>
        <dbReference type="ARBA" id="ARBA00022723"/>
    </source>
</evidence>
<sequence>MAVTPLASFLIPTVPHSRPLALHAAAGRATNSSPLETGPAGVERRINSTIPPYSYSSKLLTGGSAAEGRKRDGAHTLLLTLGPEKPLDGPGPIKHIIMQKQNGGVHREFITRQRNGFIASNTMERHCRKTVWRLTCQTRERPIRKQSSRAPTHASRRRSANSSHTRILVVNAIEGDHIYFSHDVERRNSSQSVKGDFNNQPTSRKKVEGYTESLYRNPGFQALNVVKFLVDVLYSVDVAVEAQAGWKHSCSCGVPIGALITGSQESPNIAAQRCMTLDLQRWQGAWTWEFCSQQKNSLWAGVGGGGWGCVALEKNSLLTQRRHSRFEDWGRATACNIDSQCGRSNLRSRAHRRKHCTSASSAAQRCVAIRCVTTRRATTSYKYLLFHYCVTIYRRRTLSEMELLSISRVMKIWLPSKSKVHQTIRYETWTATSVQHVDVAVIRDGLYSPGLQDILFIHKSFGSAGHLAVTFLIGCFQKCSLAREQHLACCCPRCDRPEGGREVRTATPVRYRQHKGRWREIARSDKATTSFLLRRQMPGVSPGSPTRLDAPGTTYILHSRLPTTLRKHFTPPRPMLKHAALAGNEELIGALDSCPRQEFSPERHQQGRKYWVHPLMQGRFKFGAFNTLFDNLREDDAKQMNFYRTSREIFDKLLALLYDHLKHEDTNKWNFISPPEMLPVTLRYLAKWNTFTDLHYSFRLGIKTLWQISRFVLGPSTTSTSESLSHRTVDQCYSLVLMAVVDTNYDFMYVDGGAYGKDCDSIAGKTLNIPSPKPLPDTGEELSSMFIGDEAFALHSNFLRPYGGREVDHFVTRARRFTECAFAMMSNKWKIFHQPLNISTGLAVDTVKACCIVQNFIHKEEGLRTTSVDTIIDENSEPSTIPRSQAVRGSLGVNAIRNRFSN</sequence>
<accession>A0ABQ9IIX1</accession>
<evidence type="ECO:0000256" key="1">
    <source>
        <dbReference type="ARBA" id="ARBA00001968"/>
    </source>
</evidence>
<dbReference type="InterPro" id="IPR027806">
    <property type="entry name" value="HARBI1_dom"/>
</dbReference>
<name>A0ABQ9IIX1_9NEOP</name>
<evidence type="ECO:0000313" key="5">
    <source>
        <dbReference type="EMBL" id="KAJ8896392.1"/>
    </source>
</evidence>
<dbReference type="EMBL" id="JARBHB010000001">
    <property type="protein sequence ID" value="KAJ8896392.1"/>
    <property type="molecule type" value="Genomic_DNA"/>
</dbReference>
<gene>
    <name evidence="5" type="ORF">PR048_001736</name>
</gene>
<proteinExistence type="predicted"/>
<keyword evidence="6" id="KW-1185">Reference proteome</keyword>
<comment type="cofactor">
    <cofactor evidence="1">
        <name>a divalent metal cation</name>
        <dbReference type="ChEBI" id="CHEBI:60240"/>
    </cofactor>
</comment>
<dbReference type="Proteomes" id="UP001159363">
    <property type="component" value="Chromosome 1"/>
</dbReference>
<evidence type="ECO:0000313" key="6">
    <source>
        <dbReference type="Proteomes" id="UP001159363"/>
    </source>
</evidence>
<dbReference type="Pfam" id="PF13359">
    <property type="entry name" value="DDE_Tnp_4"/>
    <property type="match status" value="1"/>
</dbReference>
<evidence type="ECO:0000256" key="3">
    <source>
        <dbReference type="SAM" id="MobiDB-lite"/>
    </source>
</evidence>
<evidence type="ECO:0000259" key="4">
    <source>
        <dbReference type="Pfam" id="PF13359"/>
    </source>
</evidence>
<feature type="domain" description="DDE Tnp4" evidence="4">
    <location>
        <begin position="730"/>
        <end position="855"/>
    </location>
</feature>
<protein>
    <recommendedName>
        <fullName evidence="4">DDE Tnp4 domain-containing protein</fullName>
    </recommendedName>
</protein>
<organism evidence="5 6">
    <name type="scientific">Dryococelus australis</name>
    <dbReference type="NCBI Taxonomy" id="614101"/>
    <lineage>
        <taxon>Eukaryota</taxon>
        <taxon>Metazoa</taxon>
        <taxon>Ecdysozoa</taxon>
        <taxon>Arthropoda</taxon>
        <taxon>Hexapoda</taxon>
        <taxon>Insecta</taxon>
        <taxon>Pterygota</taxon>
        <taxon>Neoptera</taxon>
        <taxon>Polyneoptera</taxon>
        <taxon>Phasmatodea</taxon>
        <taxon>Verophasmatodea</taxon>
        <taxon>Anareolatae</taxon>
        <taxon>Phasmatidae</taxon>
        <taxon>Eurycanthinae</taxon>
        <taxon>Dryococelus</taxon>
    </lineage>
</organism>